<dbReference type="EMBL" id="CP021235">
    <property type="protein sequence ID" value="ARS35712.1"/>
    <property type="molecule type" value="Genomic_DNA"/>
</dbReference>
<evidence type="ECO:0008006" key="4">
    <source>
        <dbReference type="Google" id="ProtNLM"/>
    </source>
</evidence>
<evidence type="ECO:0000313" key="2">
    <source>
        <dbReference type="EMBL" id="ARS35712.1"/>
    </source>
</evidence>
<dbReference type="AlphaFoldDB" id="A0A1X9YS77"/>
<organism evidence="2 3">
    <name type="scientific">Pontibacter actiniarum</name>
    <dbReference type="NCBI Taxonomy" id="323450"/>
    <lineage>
        <taxon>Bacteria</taxon>
        <taxon>Pseudomonadati</taxon>
        <taxon>Bacteroidota</taxon>
        <taxon>Cytophagia</taxon>
        <taxon>Cytophagales</taxon>
        <taxon>Hymenobacteraceae</taxon>
        <taxon>Pontibacter</taxon>
    </lineage>
</organism>
<name>A0A1X9YS77_9BACT</name>
<proteinExistence type="predicted"/>
<accession>A0A1X9YS77</accession>
<reference evidence="3" key="1">
    <citation type="submission" date="2017-05" db="EMBL/GenBank/DDBJ databases">
        <authorList>
            <person name="Ray J."/>
            <person name="Price M."/>
            <person name="Deutschbauer A."/>
        </authorList>
    </citation>
    <scope>NUCLEOTIDE SEQUENCE [LARGE SCALE GENOMIC DNA]</scope>
    <source>
        <strain evidence="3">DSM 19842</strain>
    </source>
</reference>
<dbReference type="RefSeq" id="WP_025606758.1">
    <property type="nucleotide sequence ID" value="NZ_CP021235.1"/>
</dbReference>
<sequence>MKKSKKIKNKKTISELKKLKLFGDSEIKDSEEELDNIAGGSQSTTVETHWPTTSNNVSNK</sequence>
<evidence type="ECO:0000256" key="1">
    <source>
        <dbReference type="SAM" id="MobiDB-lite"/>
    </source>
</evidence>
<dbReference type="KEGG" id="pact:CA264_09815"/>
<feature type="region of interest" description="Disordered" evidence="1">
    <location>
        <begin position="33"/>
        <end position="60"/>
    </location>
</feature>
<dbReference type="STRING" id="709015.GCA_000472485_01981"/>
<gene>
    <name evidence="2" type="ORF">CA264_09815</name>
</gene>
<keyword evidence="3" id="KW-1185">Reference proteome</keyword>
<dbReference type="OrthoDB" id="9971066at2"/>
<dbReference type="Proteomes" id="UP000266292">
    <property type="component" value="Chromosome"/>
</dbReference>
<protein>
    <recommendedName>
        <fullName evidence="4">Bacteriocin</fullName>
    </recommendedName>
</protein>
<evidence type="ECO:0000313" key="3">
    <source>
        <dbReference type="Proteomes" id="UP000266292"/>
    </source>
</evidence>
<feature type="compositionally biased region" description="Polar residues" evidence="1">
    <location>
        <begin position="39"/>
        <end position="60"/>
    </location>
</feature>